<dbReference type="Gene3D" id="1.10.132.20">
    <property type="entry name" value="Ribosome-recycling factor"/>
    <property type="match status" value="1"/>
</dbReference>
<comment type="subcellular location">
    <subcellularLocation>
        <location evidence="1 5">Cytoplasm</location>
    </subcellularLocation>
</comment>
<evidence type="ECO:0000313" key="8">
    <source>
        <dbReference type="EMBL" id="OIN95687.1"/>
    </source>
</evidence>
<feature type="domain" description="Ribosome recycling factor" evidence="7">
    <location>
        <begin position="21"/>
        <end position="182"/>
    </location>
</feature>
<dbReference type="Proteomes" id="UP000182278">
    <property type="component" value="Unassembled WGS sequence"/>
</dbReference>
<evidence type="ECO:0000259" key="7">
    <source>
        <dbReference type="Pfam" id="PF01765"/>
    </source>
</evidence>
<dbReference type="PANTHER" id="PTHR20982">
    <property type="entry name" value="RIBOSOME RECYCLING FACTOR"/>
    <property type="match status" value="1"/>
</dbReference>
<keyword evidence="3 5" id="KW-0963">Cytoplasm</keyword>
<organism evidence="8 9">
    <name type="scientific">Candidatus Desantisbacteria bacterium CG1_02_38_46</name>
    <dbReference type="NCBI Taxonomy" id="1817893"/>
    <lineage>
        <taxon>Bacteria</taxon>
        <taxon>Candidatus Desantisiibacteriota</taxon>
    </lineage>
</organism>
<protein>
    <recommendedName>
        <fullName evidence="5">Ribosome-recycling factor</fullName>
        <shortName evidence="5">RRF</shortName>
    </recommendedName>
    <alternativeName>
        <fullName evidence="5">Ribosome-releasing factor</fullName>
    </alternativeName>
</protein>
<dbReference type="EMBL" id="MNUO01000131">
    <property type="protein sequence ID" value="OIN95687.1"/>
    <property type="molecule type" value="Genomic_DNA"/>
</dbReference>
<sequence>MLENIYKEIKEKMQIVIDVLRGDFAAIRTGRASITILEKVKISCYNTVLPLNQVATITVADPHLIIVQPWDKSQLAEIEKGILTSDLGLTPTNDGNVIRIPVPPLSMERRQELIKVARKKAEDGKIAIRNVRRDANDKIKKLEDESSISEDELRIAHEKIQKITDEFILEIDGIAKNKEKEMTQL</sequence>
<dbReference type="InterPro" id="IPR036191">
    <property type="entry name" value="RRF_sf"/>
</dbReference>
<dbReference type="FunFam" id="3.30.1360.40:FF:000001">
    <property type="entry name" value="Ribosome-recycling factor"/>
    <property type="match status" value="1"/>
</dbReference>
<feature type="coiled-coil region" evidence="6">
    <location>
        <begin position="125"/>
        <end position="159"/>
    </location>
</feature>
<dbReference type="InterPro" id="IPR002661">
    <property type="entry name" value="Ribosome_recyc_fac"/>
</dbReference>
<dbReference type="NCBIfam" id="TIGR00496">
    <property type="entry name" value="frr"/>
    <property type="match status" value="1"/>
</dbReference>
<dbReference type="GO" id="GO:0005737">
    <property type="term" value="C:cytoplasm"/>
    <property type="evidence" value="ECO:0007669"/>
    <property type="project" value="UniProtKB-SubCell"/>
</dbReference>
<dbReference type="GO" id="GO:0006415">
    <property type="term" value="P:translational termination"/>
    <property type="evidence" value="ECO:0007669"/>
    <property type="project" value="UniProtKB-UniRule"/>
</dbReference>
<proteinExistence type="inferred from homology"/>
<dbReference type="AlphaFoldDB" id="A0A1J4S8S6"/>
<keyword evidence="4 5" id="KW-0648">Protein biosynthesis</keyword>
<dbReference type="HAMAP" id="MF_00040">
    <property type="entry name" value="RRF"/>
    <property type="match status" value="1"/>
</dbReference>
<dbReference type="FunFam" id="1.10.132.20:FF:000001">
    <property type="entry name" value="Ribosome-recycling factor"/>
    <property type="match status" value="1"/>
</dbReference>
<evidence type="ECO:0000256" key="2">
    <source>
        <dbReference type="ARBA" id="ARBA00005912"/>
    </source>
</evidence>
<dbReference type="CDD" id="cd00520">
    <property type="entry name" value="RRF"/>
    <property type="match status" value="1"/>
</dbReference>
<reference evidence="8 9" key="1">
    <citation type="journal article" date="2016" name="Environ. Microbiol.">
        <title>Genomic resolution of a cold subsurface aquifer community provides metabolic insights for novel microbes adapted to high CO concentrations.</title>
        <authorList>
            <person name="Probst A.J."/>
            <person name="Castelle C.J."/>
            <person name="Singh A."/>
            <person name="Brown C.T."/>
            <person name="Anantharaman K."/>
            <person name="Sharon I."/>
            <person name="Hug L.A."/>
            <person name="Burstein D."/>
            <person name="Emerson J.B."/>
            <person name="Thomas B.C."/>
            <person name="Banfield J.F."/>
        </authorList>
    </citation>
    <scope>NUCLEOTIDE SEQUENCE [LARGE SCALE GENOMIC DNA]</scope>
    <source>
        <strain evidence="8">CG1_02_38_46</strain>
    </source>
</reference>
<dbReference type="Gene3D" id="3.30.1360.40">
    <property type="match status" value="1"/>
</dbReference>
<accession>A0A1J4S8S6</accession>
<comment type="caution">
    <text evidence="8">The sequence shown here is derived from an EMBL/GenBank/DDBJ whole genome shotgun (WGS) entry which is preliminary data.</text>
</comment>
<dbReference type="STRING" id="1817893.AUJ66_08650"/>
<comment type="function">
    <text evidence="5">Responsible for the release of ribosomes from messenger RNA at the termination of protein biosynthesis. May increase the efficiency of translation by recycling ribosomes from one round of translation to another.</text>
</comment>
<dbReference type="InterPro" id="IPR023584">
    <property type="entry name" value="Ribosome_recyc_fac_dom"/>
</dbReference>
<name>A0A1J4S8S6_9BACT</name>
<evidence type="ECO:0000313" key="9">
    <source>
        <dbReference type="Proteomes" id="UP000182278"/>
    </source>
</evidence>
<evidence type="ECO:0000256" key="6">
    <source>
        <dbReference type="SAM" id="Coils"/>
    </source>
</evidence>
<dbReference type="SUPFAM" id="SSF55194">
    <property type="entry name" value="Ribosome recycling factor, RRF"/>
    <property type="match status" value="1"/>
</dbReference>
<evidence type="ECO:0000256" key="4">
    <source>
        <dbReference type="ARBA" id="ARBA00022917"/>
    </source>
</evidence>
<evidence type="ECO:0000256" key="3">
    <source>
        <dbReference type="ARBA" id="ARBA00022490"/>
    </source>
</evidence>
<comment type="similarity">
    <text evidence="2 5">Belongs to the RRF family.</text>
</comment>
<keyword evidence="6" id="KW-0175">Coiled coil</keyword>
<dbReference type="PANTHER" id="PTHR20982:SF3">
    <property type="entry name" value="MITOCHONDRIAL RIBOSOME RECYCLING FACTOR PSEUDO 1"/>
    <property type="match status" value="1"/>
</dbReference>
<evidence type="ECO:0000256" key="5">
    <source>
        <dbReference type="HAMAP-Rule" id="MF_00040"/>
    </source>
</evidence>
<evidence type="ECO:0000256" key="1">
    <source>
        <dbReference type="ARBA" id="ARBA00004496"/>
    </source>
</evidence>
<dbReference type="GO" id="GO:0043023">
    <property type="term" value="F:ribosomal large subunit binding"/>
    <property type="evidence" value="ECO:0007669"/>
    <property type="project" value="TreeGrafter"/>
</dbReference>
<gene>
    <name evidence="5" type="primary">frr</name>
    <name evidence="8" type="ORF">AUJ66_08650</name>
</gene>
<dbReference type="Pfam" id="PF01765">
    <property type="entry name" value="RRF"/>
    <property type="match status" value="1"/>
</dbReference>